<sequence length="131" mass="14016">MEPLRWAWASRRAVAILAAVIVLLVGLAVRKWTGGAFAKYAGVALYGSLIYTLVVAIAPRLAPWRAAAVALGFCWAIEFGQLSSIPASLSKRSMLARLVLGSTFNAPDLFGYAVGIAPMAWGNKVLRRNPS</sequence>
<evidence type="ECO:0000256" key="1">
    <source>
        <dbReference type="SAM" id="Phobius"/>
    </source>
</evidence>
<name>A0ABZ2KTR6_9BACT</name>
<dbReference type="Pfam" id="PF10990">
    <property type="entry name" value="DUF2809"/>
    <property type="match status" value="1"/>
</dbReference>
<keyword evidence="1" id="KW-1133">Transmembrane helix</keyword>
<dbReference type="RefSeq" id="WP_394831654.1">
    <property type="nucleotide sequence ID" value="NZ_CP089929.1"/>
</dbReference>
<accession>A0ABZ2KTR6</accession>
<evidence type="ECO:0000313" key="2">
    <source>
        <dbReference type="EMBL" id="WXB02028.1"/>
    </source>
</evidence>
<dbReference type="EMBL" id="CP089983">
    <property type="protein sequence ID" value="WXB02028.1"/>
    <property type="molecule type" value="Genomic_DNA"/>
</dbReference>
<keyword evidence="1" id="KW-0472">Membrane</keyword>
<dbReference type="Proteomes" id="UP001374803">
    <property type="component" value="Chromosome"/>
</dbReference>
<dbReference type="InterPro" id="IPR021257">
    <property type="entry name" value="DUF2809"/>
</dbReference>
<keyword evidence="3" id="KW-1185">Reference proteome</keyword>
<feature type="transmembrane region" description="Helical" evidence="1">
    <location>
        <begin position="109"/>
        <end position="126"/>
    </location>
</feature>
<evidence type="ECO:0000313" key="3">
    <source>
        <dbReference type="Proteomes" id="UP001374803"/>
    </source>
</evidence>
<proteinExistence type="predicted"/>
<keyword evidence="1" id="KW-0812">Transmembrane</keyword>
<feature type="transmembrane region" description="Helical" evidence="1">
    <location>
        <begin position="66"/>
        <end position="89"/>
    </location>
</feature>
<protein>
    <submittedName>
        <fullName evidence="2">DUF2809 domain-containing protein</fullName>
    </submittedName>
</protein>
<gene>
    <name evidence="2" type="ORF">LVJ94_34590</name>
</gene>
<reference evidence="2" key="1">
    <citation type="submission" date="2021-12" db="EMBL/GenBank/DDBJ databases">
        <title>Discovery of the Pendulisporaceae a myxobacterial family with distinct sporulation behavior and unique specialized metabolism.</title>
        <authorList>
            <person name="Garcia R."/>
            <person name="Popoff A."/>
            <person name="Bader C.D."/>
            <person name="Loehr J."/>
            <person name="Walesch S."/>
            <person name="Walt C."/>
            <person name="Boldt J."/>
            <person name="Bunk B."/>
            <person name="Haeckl F.J.F.P.J."/>
            <person name="Gunesch A.P."/>
            <person name="Birkelbach J."/>
            <person name="Nuebel U."/>
            <person name="Pietschmann T."/>
            <person name="Bach T."/>
            <person name="Mueller R."/>
        </authorList>
    </citation>
    <scope>NUCLEOTIDE SEQUENCE</scope>
    <source>
        <strain evidence="2">MSr11367</strain>
    </source>
</reference>
<feature type="transmembrane region" description="Helical" evidence="1">
    <location>
        <begin position="40"/>
        <end position="59"/>
    </location>
</feature>
<organism evidence="2 3">
    <name type="scientific">Pendulispora rubella</name>
    <dbReference type="NCBI Taxonomy" id="2741070"/>
    <lineage>
        <taxon>Bacteria</taxon>
        <taxon>Pseudomonadati</taxon>
        <taxon>Myxococcota</taxon>
        <taxon>Myxococcia</taxon>
        <taxon>Myxococcales</taxon>
        <taxon>Sorangiineae</taxon>
        <taxon>Pendulisporaceae</taxon>
        <taxon>Pendulispora</taxon>
    </lineage>
</organism>